<protein>
    <submittedName>
        <fullName evidence="2">Secreted protein</fullName>
    </submittedName>
</protein>
<dbReference type="WBParaSite" id="Pan_g15699.t1">
    <property type="protein sequence ID" value="Pan_g15699.t1"/>
    <property type="gene ID" value="Pan_g15699"/>
</dbReference>
<name>A0A7E4V2A7_PANRE</name>
<reference evidence="1" key="1">
    <citation type="journal article" date="2013" name="Genetics">
        <title>The draft genome and transcriptome of Panagrellus redivivus are shaped by the harsh demands of a free-living lifestyle.</title>
        <authorList>
            <person name="Srinivasan J."/>
            <person name="Dillman A.R."/>
            <person name="Macchietto M.G."/>
            <person name="Heikkinen L."/>
            <person name="Lakso M."/>
            <person name="Fracchia K.M."/>
            <person name="Antoshechkin I."/>
            <person name="Mortazavi A."/>
            <person name="Wong G."/>
            <person name="Sternberg P.W."/>
        </authorList>
    </citation>
    <scope>NUCLEOTIDE SEQUENCE [LARGE SCALE GENOMIC DNA]</scope>
    <source>
        <strain evidence="1">MT8872</strain>
    </source>
</reference>
<sequence>MFMCTSAHAVTLNDTPSRMPSTRGSFATDRTAAPHRLIFEAISSTWRNRLLLQSIILLLTANQYETVALESA</sequence>
<evidence type="ECO:0000313" key="2">
    <source>
        <dbReference type="WBParaSite" id="Pan_g15699.t1"/>
    </source>
</evidence>
<accession>A0A7E4V2A7</accession>
<organism evidence="1 2">
    <name type="scientific">Panagrellus redivivus</name>
    <name type="common">Microworm</name>
    <dbReference type="NCBI Taxonomy" id="6233"/>
    <lineage>
        <taxon>Eukaryota</taxon>
        <taxon>Metazoa</taxon>
        <taxon>Ecdysozoa</taxon>
        <taxon>Nematoda</taxon>
        <taxon>Chromadorea</taxon>
        <taxon>Rhabditida</taxon>
        <taxon>Tylenchina</taxon>
        <taxon>Panagrolaimomorpha</taxon>
        <taxon>Panagrolaimoidea</taxon>
        <taxon>Panagrolaimidae</taxon>
        <taxon>Panagrellus</taxon>
    </lineage>
</organism>
<proteinExistence type="predicted"/>
<dbReference type="Proteomes" id="UP000492821">
    <property type="component" value="Unassembled WGS sequence"/>
</dbReference>
<keyword evidence="1" id="KW-1185">Reference proteome</keyword>
<evidence type="ECO:0000313" key="1">
    <source>
        <dbReference type="Proteomes" id="UP000492821"/>
    </source>
</evidence>
<reference evidence="2" key="2">
    <citation type="submission" date="2020-10" db="UniProtKB">
        <authorList>
            <consortium name="WormBaseParasite"/>
        </authorList>
    </citation>
    <scope>IDENTIFICATION</scope>
</reference>
<dbReference type="AlphaFoldDB" id="A0A7E4V2A7"/>